<reference evidence="1" key="1">
    <citation type="submission" date="2020-07" db="EMBL/GenBank/DDBJ databases">
        <authorList>
            <person name="Lin J."/>
        </authorList>
    </citation>
    <scope>NUCLEOTIDE SEQUENCE</scope>
</reference>
<dbReference type="SUPFAM" id="SSF50630">
    <property type="entry name" value="Acid proteases"/>
    <property type="match status" value="1"/>
</dbReference>
<dbReference type="Gene3D" id="2.40.70.10">
    <property type="entry name" value="Acid Proteases"/>
    <property type="match status" value="1"/>
</dbReference>
<evidence type="ECO:0000313" key="1">
    <source>
        <dbReference type="EMBL" id="CAD1825792.1"/>
    </source>
</evidence>
<sequence length="242" mass="26879">MSRQGERRQQAPSGRVYAAQVEDSTATNRVVAGITLISGIRARTLFDTGASHFFVSRAFASLHGLEVGPLSHTREVQIPDHILQVAECCWSCPVQLDSWIMPADLLVLGQLQDFDVVLGMNWLARYYATIDCGARTVTFREPCQEEFTFRGCRSTLFATWISSARARQLMSRGCTAFLATVVEVPTAVPGLEDIPIVCEFQDVFPPKLTTMPPERKVEFVIDVVLGTAPISKAPYLHRQCKD</sequence>
<dbReference type="PANTHER" id="PTHR15503:SF45">
    <property type="entry name" value="RNA-DIRECTED DNA POLYMERASE HOMOLOG"/>
    <property type="match status" value="1"/>
</dbReference>
<accession>A0A6V7P4N6</accession>
<dbReference type="CDD" id="cd00303">
    <property type="entry name" value="retropepsin_like"/>
    <property type="match status" value="1"/>
</dbReference>
<dbReference type="InterPro" id="IPR021109">
    <property type="entry name" value="Peptidase_aspartic_dom_sf"/>
</dbReference>
<protein>
    <submittedName>
        <fullName evidence="1">Uncharacterized protein</fullName>
    </submittedName>
</protein>
<name>A0A6V7P4N6_ANACO</name>
<gene>
    <name evidence="1" type="ORF">CB5_LOCUS9003</name>
</gene>
<dbReference type="EMBL" id="LR862145">
    <property type="protein sequence ID" value="CAD1825792.1"/>
    <property type="molecule type" value="Genomic_DNA"/>
</dbReference>
<dbReference type="AlphaFoldDB" id="A0A6V7P4N6"/>
<dbReference type="PANTHER" id="PTHR15503">
    <property type="entry name" value="LDOC1 RELATED"/>
    <property type="match status" value="1"/>
</dbReference>
<proteinExistence type="predicted"/>
<organism evidence="1">
    <name type="scientific">Ananas comosus var. bracteatus</name>
    <name type="common">red pineapple</name>
    <dbReference type="NCBI Taxonomy" id="296719"/>
    <lineage>
        <taxon>Eukaryota</taxon>
        <taxon>Viridiplantae</taxon>
        <taxon>Streptophyta</taxon>
        <taxon>Embryophyta</taxon>
        <taxon>Tracheophyta</taxon>
        <taxon>Spermatophyta</taxon>
        <taxon>Magnoliopsida</taxon>
        <taxon>Liliopsida</taxon>
        <taxon>Poales</taxon>
        <taxon>Bromeliaceae</taxon>
        <taxon>Bromelioideae</taxon>
        <taxon>Ananas</taxon>
    </lineage>
</organism>
<dbReference type="InterPro" id="IPR032567">
    <property type="entry name" value="RTL1-rel"/>
</dbReference>
<dbReference type="Pfam" id="PF08284">
    <property type="entry name" value="RVP_2"/>
    <property type="match status" value="1"/>
</dbReference>